<evidence type="ECO:0000256" key="4">
    <source>
        <dbReference type="PIRSR" id="PIRSR600407-2"/>
    </source>
</evidence>
<evidence type="ECO:0000256" key="2">
    <source>
        <dbReference type="ARBA" id="ARBA00022801"/>
    </source>
</evidence>
<dbReference type="AlphaFoldDB" id="A0AAD3CF91"/>
<dbReference type="EMBL" id="BLLK01000020">
    <property type="protein sequence ID" value="GFH45027.1"/>
    <property type="molecule type" value="Genomic_DNA"/>
</dbReference>
<feature type="signal peptide" evidence="5">
    <location>
        <begin position="1"/>
        <end position="24"/>
    </location>
</feature>
<evidence type="ECO:0000256" key="5">
    <source>
        <dbReference type="SAM" id="SignalP"/>
    </source>
</evidence>
<dbReference type="GO" id="GO:0016020">
    <property type="term" value="C:membrane"/>
    <property type="evidence" value="ECO:0007669"/>
    <property type="project" value="TreeGrafter"/>
</dbReference>
<dbReference type="Pfam" id="PF01150">
    <property type="entry name" value="GDA1_CD39"/>
    <property type="match status" value="2"/>
</dbReference>
<dbReference type="CDD" id="cd24003">
    <property type="entry name" value="ASKHA_NBD_GDA1_CD39_NTPase"/>
    <property type="match status" value="1"/>
</dbReference>
<dbReference type="GO" id="GO:0005524">
    <property type="term" value="F:ATP binding"/>
    <property type="evidence" value="ECO:0007669"/>
    <property type="project" value="UniProtKB-KW"/>
</dbReference>
<dbReference type="InterPro" id="IPR000407">
    <property type="entry name" value="GDA1_CD39_NTPase"/>
</dbReference>
<dbReference type="PANTHER" id="PTHR11782">
    <property type="entry name" value="ADENOSINE/GUANOSINE DIPHOSPHATASE"/>
    <property type="match status" value="1"/>
</dbReference>
<comment type="caution">
    <text evidence="6">The sequence shown here is derived from an EMBL/GenBank/DDBJ whole genome shotgun (WGS) entry which is preliminary data.</text>
</comment>
<name>A0AAD3CF91_9STRA</name>
<feature type="chain" id="PRO_5042165566" evidence="5">
    <location>
        <begin position="25"/>
        <end position="549"/>
    </location>
</feature>
<gene>
    <name evidence="6" type="ORF">CTEN210_01501</name>
</gene>
<dbReference type="Gene3D" id="3.30.420.40">
    <property type="match status" value="1"/>
</dbReference>
<evidence type="ECO:0000256" key="3">
    <source>
        <dbReference type="PIRSR" id="PIRSR600407-1"/>
    </source>
</evidence>
<dbReference type="GO" id="GO:0017110">
    <property type="term" value="F:nucleoside diphosphate phosphatase activity"/>
    <property type="evidence" value="ECO:0007669"/>
    <property type="project" value="TreeGrafter"/>
</dbReference>
<sequence>MRITTRNILLLSYFLGICISNASSKSRHSIESPFRIVIDGGSTGSRLHIFEFQKDSVTNQTECIRLGSTRVDEPLTAYARTQEQIQNAQAVNATLVSNHLLPLFLYAADIIPTEFHASTFVHYQATAGMRLIPKDEQHLVYDALYEGLHNNSQFVFSNLQRENIATLDGEEEALYGAVAANYLKGVVDVKLHMINKDGIVEDEALDFDGPLGALDMGGASMQIVYLPHEEFEDDELDEDAQYHLTRDDTFDIHKEMMQISDWNDGDLEELPILQDRPNRLNGDKFFSTSYLSYGADQFRERLWNTWVVEILASNSDNKVILNPCSFNGYESEWKGFTLRGTGDAKKCAREVNRLIPHHQDTTEDIATMKTVGGVSHPPIRGHFFAMSLFFFTLDCLRELSGHEKLNDTWPTPKISDLTEALDMLCTRDWKDDLSKIPGKAHEFTRPAVLPDRCFESVYMVTLLRDGFGFKPESKDITFTFLVDGNEVEWSMGMAISHFAEDHLHSTSFRTVDGEIVRSINQTHSGDNCTSMFCYMSSKFQIAMGNWRIY</sequence>
<feature type="binding site" evidence="4">
    <location>
        <begin position="218"/>
        <end position="222"/>
    </location>
    <ligand>
        <name>ATP</name>
        <dbReference type="ChEBI" id="CHEBI:30616"/>
    </ligand>
</feature>
<keyword evidence="7" id="KW-1185">Reference proteome</keyword>
<keyword evidence="2" id="KW-0378">Hydrolase</keyword>
<protein>
    <submittedName>
        <fullName evidence="6">Golgi apyrase</fullName>
    </submittedName>
</protein>
<reference evidence="6 7" key="1">
    <citation type="journal article" date="2021" name="Sci. Rep.">
        <title>The genome of the diatom Chaetoceros tenuissimus carries an ancient integrated fragment of an extant virus.</title>
        <authorList>
            <person name="Hongo Y."/>
            <person name="Kimura K."/>
            <person name="Takaki Y."/>
            <person name="Yoshida Y."/>
            <person name="Baba S."/>
            <person name="Kobayashi G."/>
            <person name="Nagasaki K."/>
            <person name="Hano T."/>
            <person name="Tomaru Y."/>
        </authorList>
    </citation>
    <scope>NUCLEOTIDE SEQUENCE [LARGE SCALE GENOMIC DNA]</scope>
    <source>
        <strain evidence="6 7">NIES-3715</strain>
    </source>
</reference>
<evidence type="ECO:0000313" key="7">
    <source>
        <dbReference type="Proteomes" id="UP001054902"/>
    </source>
</evidence>
<organism evidence="6 7">
    <name type="scientific">Chaetoceros tenuissimus</name>
    <dbReference type="NCBI Taxonomy" id="426638"/>
    <lineage>
        <taxon>Eukaryota</taxon>
        <taxon>Sar</taxon>
        <taxon>Stramenopiles</taxon>
        <taxon>Ochrophyta</taxon>
        <taxon>Bacillariophyta</taxon>
        <taxon>Coscinodiscophyceae</taxon>
        <taxon>Chaetocerotophycidae</taxon>
        <taxon>Chaetocerotales</taxon>
        <taxon>Chaetocerotaceae</taxon>
        <taxon>Chaetoceros</taxon>
    </lineage>
</organism>
<dbReference type="PANTHER" id="PTHR11782:SF83">
    <property type="entry name" value="GUANOSINE-DIPHOSPHATASE"/>
    <property type="match status" value="1"/>
</dbReference>
<comment type="similarity">
    <text evidence="1">Belongs to the GDA1/CD39 NTPase family.</text>
</comment>
<proteinExistence type="inferred from homology"/>
<keyword evidence="4" id="KW-0067">ATP-binding</keyword>
<feature type="active site" description="Proton acceptor" evidence="3">
    <location>
        <position position="172"/>
    </location>
</feature>
<dbReference type="Gene3D" id="3.30.420.150">
    <property type="entry name" value="Exopolyphosphatase. Domain 2"/>
    <property type="match status" value="1"/>
</dbReference>
<accession>A0AAD3CF91</accession>
<dbReference type="Proteomes" id="UP001054902">
    <property type="component" value="Unassembled WGS sequence"/>
</dbReference>
<dbReference type="GO" id="GO:0009134">
    <property type="term" value="P:nucleoside diphosphate catabolic process"/>
    <property type="evidence" value="ECO:0007669"/>
    <property type="project" value="TreeGrafter"/>
</dbReference>
<evidence type="ECO:0000256" key="1">
    <source>
        <dbReference type="ARBA" id="ARBA00009283"/>
    </source>
</evidence>
<keyword evidence="5" id="KW-0732">Signal</keyword>
<evidence type="ECO:0000313" key="6">
    <source>
        <dbReference type="EMBL" id="GFH45027.1"/>
    </source>
</evidence>
<keyword evidence="4" id="KW-0547">Nucleotide-binding</keyword>